<dbReference type="EMBL" id="CP062983">
    <property type="protein sequence ID" value="QPC83616.1"/>
    <property type="molecule type" value="Genomic_DNA"/>
</dbReference>
<gene>
    <name evidence="1" type="ORF">G4Y79_04330</name>
</gene>
<dbReference type="CDD" id="cd21631">
    <property type="entry name" value="RHH_CopG_NikR-like"/>
    <property type="match status" value="1"/>
</dbReference>
<proteinExistence type="predicted"/>
<reference evidence="1 2" key="1">
    <citation type="submission" date="2020-02" db="EMBL/GenBank/DDBJ databases">
        <authorList>
            <person name="Zheng R.K."/>
            <person name="Sun C.M."/>
        </authorList>
    </citation>
    <scope>NUCLEOTIDE SEQUENCE [LARGE SCALE GENOMIC DNA]</scope>
    <source>
        <strain evidence="2">rifampicinis</strain>
    </source>
</reference>
<accession>A0A7S8EAY6</accession>
<dbReference type="RefSeq" id="WP_195171682.1">
    <property type="nucleotide sequence ID" value="NZ_CP062983.1"/>
</dbReference>
<evidence type="ECO:0000313" key="2">
    <source>
        <dbReference type="Proteomes" id="UP000594468"/>
    </source>
</evidence>
<protein>
    <submittedName>
        <fullName evidence="1">HPr family phosphocarrier protein</fullName>
    </submittedName>
</protein>
<organism evidence="1 2">
    <name type="scientific">Phototrophicus methaneseepsis</name>
    <dbReference type="NCBI Taxonomy" id="2710758"/>
    <lineage>
        <taxon>Bacteria</taxon>
        <taxon>Bacillati</taxon>
        <taxon>Chloroflexota</taxon>
        <taxon>Candidatus Thermofontia</taxon>
        <taxon>Phototrophicales</taxon>
        <taxon>Phototrophicaceae</taxon>
        <taxon>Phototrophicus</taxon>
    </lineage>
</organism>
<sequence length="85" mass="9350">MSDGIKRGYSVTVRLSPDERAALEALAERFNLDKSATLRRALQVTSHELTKPLPAKGLFAPVPETDLAFEIHICDSHSCWDLQGG</sequence>
<keyword evidence="2" id="KW-1185">Reference proteome</keyword>
<dbReference type="Proteomes" id="UP000594468">
    <property type="component" value="Chromosome"/>
</dbReference>
<name>A0A7S8EAY6_9CHLR</name>
<evidence type="ECO:0000313" key="1">
    <source>
        <dbReference type="EMBL" id="QPC83616.1"/>
    </source>
</evidence>
<dbReference type="AlphaFoldDB" id="A0A7S8EAY6"/>
<dbReference type="KEGG" id="pmet:G4Y79_04330"/>